<evidence type="ECO:0000256" key="6">
    <source>
        <dbReference type="ARBA" id="ARBA00023145"/>
    </source>
</evidence>
<dbReference type="PANTHER" id="PTHR43199">
    <property type="entry name" value="GLUTATHIONE HYDROLASE"/>
    <property type="match status" value="1"/>
</dbReference>
<dbReference type="EMBL" id="JAJISD010000006">
    <property type="protein sequence ID" value="MCC8430321.1"/>
    <property type="molecule type" value="Genomic_DNA"/>
</dbReference>
<evidence type="ECO:0000256" key="2">
    <source>
        <dbReference type="ARBA" id="ARBA00001089"/>
    </source>
</evidence>
<dbReference type="Pfam" id="PF01019">
    <property type="entry name" value="G_glu_transpept"/>
    <property type="match status" value="1"/>
</dbReference>
<comment type="caution">
    <text evidence="12">The sequence shown here is derived from an EMBL/GenBank/DDBJ whole genome shotgun (WGS) entry which is preliminary data.</text>
</comment>
<evidence type="ECO:0000256" key="8">
    <source>
        <dbReference type="ARBA" id="ARBA00047417"/>
    </source>
</evidence>
<evidence type="ECO:0000313" key="12">
    <source>
        <dbReference type="EMBL" id="MCC8430321.1"/>
    </source>
</evidence>
<evidence type="ECO:0000256" key="1">
    <source>
        <dbReference type="ARBA" id="ARBA00001049"/>
    </source>
</evidence>
<dbReference type="InterPro" id="IPR029055">
    <property type="entry name" value="Ntn_hydrolases_N"/>
</dbReference>
<comment type="catalytic activity">
    <reaction evidence="8 9">
        <text>an N-terminal (5-L-glutamyl)-[peptide] + an alpha-amino acid = 5-L-glutamyl amino acid + an N-terminal L-alpha-aminoacyl-[peptide]</text>
        <dbReference type="Rhea" id="RHEA:23904"/>
        <dbReference type="Rhea" id="RHEA-COMP:9780"/>
        <dbReference type="Rhea" id="RHEA-COMP:9795"/>
        <dbReference type="ChEBI" id="CHEBI:77644"/>
        <dbReference type="ChEBI" id="CHEBI:78597"/>
        <dbReference type="ChEBI" id="CHEBI:78599"/>
        <dbReference type="ChEBI" id="CHEBI:78608"/>
        <dbReference type="EC" id="2.3.2.2"/>
    </reaction>
</comment>
<dbReference type="NCBIfam" id="TIGR00066">
    <property type="entry name" value="g_glut_trans"/>
    <property type="match status" value="1"/>
</dbReference>
<feature type="signal peptide" evidence="11">
    <location>
        <begin position="1"/>
        <end position="24"/>
    </location>
</feature>
<feature type="region of interest" description="Disordered" evidence="10">
    <location>
        <begin position="530"/>
        <end position="551"/>
    </location>
</feature>
<feature type="compositionally biased region" description="Basic and acidic residues" evidence="10">
    <location>
        <begin position="540"/>
        <end position="551"/>
    </location>
</feature>
<evidence type="ECO:0000256" key="3">
    <source>
        <dbReference type="ARBA" id="ARBA00009381"/>
    </source>
</evidence>
<comment type="pathway">
    <text evidence="9">Sulfur metabolism; glutathione metabolism.</text>
</comment>
<evidence type="ECO:0000313" key="13">
    <source>
        <dbReference type="Proteomes" id="UP001198862"/>
    </source>
</evidence>
<keyword evidence="11" id="KW-0732">Signal</keyword>
<dbReference type="InterPro" id="IPR055262">
    <property type="entry name" value="GGT_CS"/>
</dbReference>
<keyword evidence="6 9" id="KW-0865">Zymogen</keyword>
<dbReference type="InterPro" id="IPR000101">
    <property type="entry name" value="GGT_peptidase"/>
</dbReference>
<proteinExistence type="inferred from homology"/>
<dbReference type="PRINTS" id="PR01210">
    <property type="entry name" value="GGTRANSPTASE"/>
</dbReference>
<comment type="subunit">
    <text evidence="9">This enzyme consists of two polypeptide chains, which are synthesized in precursor form from a single polypeptide.</text>
</comment>
<keyword evidence="9" id="KW-0317">Glutathione biosynthesis</keyword>
<organism evidence="12 13">
    <name type="scientific">Reyranella aquatilis</name>
    <dbReference type="NCBI Taxonomy" id="2035356"/>
    <lineage>
        <taxon>Bacteria</taxon>
        <taxon>Pseudomonadati</taxon>
        <taxon>Pseudomonadota</taxon>
        <taxon>Alphaproteobacteria</taxon>
        <taxon>Hyphomicrobiales</taxon>
        <taxon>Reyranellaceae</taxon>
        <taxon>Reyranella</taxon>
    </lineage>
</organism>
<name>A0ABS8KXQ6_9HYPH</name>
<dbReference type="RefSeq" id="WP_230551488.1">
    <property type="nucleotide sequence ID" value="NZ_JAJISD010000006.1"/>
</dbReference>
<keyword evidence="13" id="KW-1185">Reference proteome</keyword>
<comment type="similarity">
    <text evidence="3 9">Belongs to the gamma-glutamyltransferase family.</text>
</comment>
<gene>
    <name evidence="12" type="primary">ggt</name>
    <name evidence="12" type="ORF">LJ725_15200</name>
</gene>
<dbReference type="Proteomes" id="UP001198862">
    <property type="component" value="Unassembled WGS sequence"/>
</dbReference>
<evidence type="ECO:0000256" key="4">
    <source>
        <dbReference type="ARBA" id="ARBA00022679"/>
    </source>
</evidence>
<dbReference type="InterPro" id="IPR043138">
    <property type="entry name" value="GGT_lsub"/>
</dbReference>
<dbReference type="GO" id="GO:0103068">
    <property type="term" value="F:leukotriene C4 gamma-glutamyl transferase activity"/>
    <property type="evidence" value="ECO:0007669"/>
    <property type="project" value="UniProtKB-EC"/>
</dbReference>
<sequence length="551" mass="58496">MSVRRLLGIALLLAAVCRVPSVQAAPQSMVAAAHPLAVEAGLEMLRRGGTAVDAAIAVQMVLGVVEPHASGIGGGGFLLHYDGTSRAITVYDGRETAPAGATPGMFLAPDGRPLGYREAVASGMSVGVPGLLAMLELAHREHGKLAWSDLFAPAIVAARDGFAVSPRLATWLQRMPTLRDEAAIRETFFHADGSPRERGDRIVNRALADTMGLIASRGARVLYQGPIAAEIVGRVRGHRRPGALSATDLADYKPVRREAVCGPYRVWTVCGMPPPSSGGIAILQVLGLLQPFDIQRDAPNDLRAAHLIAEASRLAFADRDRYVADPAFVDVPVAGLLSPAYLDERRKLMSPDRSMGKVGPGVPPGYVERGTSHISIVDRWGNAVSFTTTIEAPFGAQMMVRGFILNNELTDFSPRPELDGKTVANRVQPGKRPRSSMSPTFVLDRDGKLVAALGSAGGARIIGDTLQTLIGLLDWDLSAQAAVDLPRVANLNGATELEEGTPIADQADALRKLGHEVQVRRHEGGLTAIRRTGDGWEGGADPRRDGVARGE</sequence>
<keyword evidence="7 9" id="KW-0012">Acyltransferase</keyword>
<dbReference type="EC" id="3.4.19.13" evidence="9"/>
<keyword evidence="4 9" id="KW-0808">Transferase</keyword>
<evidence type="ECO:0000256" key="7">
    <source>
        <dbReference type="ARBA" id="ARBA00023315"/>
    </source>
</evidence>
<feature type="chain" id="PRO_5045921163" description="Glutathione hydrolase proenzyme" evidence="11">
    <location>
        <begin position="25"/>
        <end position="551"/>
    </location>
</feature>
<dbReference type="Gene3D" id="3.60.20.40">
    <property type="match status" value="1"/>
</dbReference>
<evidence type="ECO:0000256" key="9">
    <source>
        <dbReference type="RuleBase" id="RU368036"/>
    </source>
</evidence>
<dbReference type="InterPro" id="IPR043137">
    <property type="entry name" value="GGT_ssub_C"/>
</dbReference>
<dbReference type="PANTHER" id="PTHR43199:SF1">
    <property type="entry name" value="GLUTATHIONE HYDROLASE PROENZYME"/>
    <property type="match status" value="1"/>
</dbReference>
<comment type="PTM">
    <text evidence="9">Cleaved by autocatalysis into a large and a small subunit.</text>
</comment>
<reference evidence="12 13" key="1">
    <citation type="submission" date="2021-11" db="EMBL/GenBank/DDBJ databases">
        <authorList>
            <person name="Lee D.-H."/>
            <person name="Kim S.-B."/>
        </authorList>
    </citation>
    <scope>NUCLEOTIDE SEQUENCE [LARGE SCALE GENOMIC DNA]</scope>
    <source>
        <strain evidence="12 13">KCTC 52223</strain>
    </source>
</reference>
<accession>A0ABS8KXQ6</accession>
<dbReference type="SUPFAM" id="SSF56235">
    <property type="entry name" value="N-terminal nucleophile aminohydrolases (Ntn hydrolases)"/>
    <property type="match status" value="1"/>
</dbReference>
<keyword evidence="5 9" id="KW-0378">Hydrolase</keyword>
<protein>
    <recommendedName>
        <fullName evidence="9">Glutathione hydrolase proenzyme</fullName>
        <ecNumber evidence="9">2.3.2.2</ecNumber>
        <ecNumber evidence="9">3.4.19.13</ecNumber>
    </recommendedName>
    <component>
        <recommendedName>
            <fullName evidence="9">Glutathione hydrolase large chain</fullName>
        </recommendedName>
    </component>
    <component>
        <recommendedName>
            <fullName evidence="9">Glutathione hydrolase small chain</fullName>
        </recommendedName>
    </component>
</protein>
<evidence type="ECO:0000256" key="11">
    <source>
        <dbReference type="SAM" id="SignalP"/>
    </source>
</evidence>
<dbReference type="InterPro" id="IPR051792">
    <property type="entry name" value="GGT_bact"/>
</dbReference>
<evidence type="ECO:0000256" key="5">
    <source>
        <dbReference type="ARBA" id="ARBA00022801"/>
    </source>
</evidence>
<dbReference type="PROSITE" id="PS00462">
    <property type="entry name" value="G_GLU_TRANSPEPTIDASE"/>
    <property type="match status" value="1"/>
</dbReference>
<comment type="catalytic activity">
    <reaction evidence="2 9">
        <text>glutathione + H2O = L-cysteinylglycine + L-glutamate</text>
        <dbReference type="Rhea" id="RHEA:28807"/>
        <dbReference type="ChEBI" id="CHEBI:15377"/>
        <dbReference type="ChEBI" id="CHEBI:29985"/>
        <dbReference type="ChEBI" id="CHEBI:57925"/>
        <dbReference type="ChEBI" id="CHEBI:61694"/>
        <dbReference type="EC" id="3.4.19.13"/>
    </reaction>
</comment>
<comment type="catalytic activity">
    <reaction evidence="1 9">
        <text>an S-substituted glutathione + H2O = an S-substituted L-cysteinylglycine + L-glutamate</text>
        <dbReference type="Rhea" id="RHEA:59468"/>
        <dbReference type="ChEBI" id="CHEBI:15377"/>
        <dbReference type="ChEBI" id="CHEBI:29985"/>
        <dbReference type="ChEBI" id="CHEBI:90779"/>
        <dbReference type="ChEBI" id="CHEBI:143103"/>
        <dbReference type="EC" id="3.4.19.13"/>
    </reaction>
</comment>
<dbReference type="EC" id="2.3.2.2" evidence="9"/>
<evidence type="ECO:0000256" key="10">
    <source>
        <dbReference type="SAM" id="MobiDB-lite"/>
    </source>
</evidence>
<dbReference type="Gene3D" id="1.10.246.130">
    <property type="match status" value="1"/>
</dbReference>